<dbReference type="GO" id="GO:0016593">
    <property type="term" value="C:Cdc73/Paf1 complex"/>
    <property type="evidence" value="ECO:0007669"/>
    <property type="project" value="TreeGrafter"/>
</dbReference>
<keyword evidence="6" id="KW-0732">Signal</keyword>
<reference evidence="7" key="1">
    <citation type="submission" date="2020-11" db="EMBL/GenBank/DDBJ databases">
        <authorList>
            <person name="Tran Van P."/>
        </authorList>
    </citation>
    <scope>NUCLEOTIDE SEQUENCE</scope>
</reference>
<evidence type="ECO:0000256" key="6">
    <source>
        <dbReference type="SAM" id="SignalP"/>
    </source>
</evidence>
<evidence type="ECO:0000256" key="2">
    <source>
        <dbReference type="ARBA" id="ARBA00022803"/>
    </source>
</evidence>
<dbReference type="InterPro" id="IPR011990">
    <property type="entry name" value="TPR-like_helical_dom_sf"/>
</dbReference>
<organism evidence="7">
    <name type="scientific">Darwinula stevensoni</name>
    <dbReference type="NCBI Taxonomy" id="69355"/>
    <lineage>
        <taxon>Eukaryota</taxon>
        <taxon>Metazoa</taxon>
        <taxon>Ecdysozoa</taxon>
        <taxon>Arthropoda</taxon>
        <taxon>Crustacea</taxon>
        <taxon>Oligostraca</taxon>
        <taxon>Ostracoda</taxon>
        <taxon>Podocopa</taxon>
        <taxon>Podocopida</taxon>
        <taxon>Darwinulocopina</taxon>
        <taxon>Darwinuloidea</taxon>
        <taxon>Darwinulidae</taxon>
        <taxon>Darwinula</taxon>
    </lineage>
</organism>
<name>A0A7R8ZZV0_9CRUS</name>
<feature type="compositionally biased region" description="Basic and acidic residues" evidence="5">
    <location>
        <begin position="972"/>
        <end position="983"/>
    </location>
</feature>
<dbReference type="EMBL" id="LR899882">
    <property type="protein sequence ID" value="CAD7243086.1"/>
    <property type="molecule type" value="Genomic_DNA"/>
</dbReference>
<keyword evidence="4" id="KW-0175">Coiled coil</keyword>
<feature type="chain" id="PRO_5036209617" description="RNA polymerase-associated protein CTR9-like protein" evidence="6">
    <location>
        <begin position="21"/>
        <end position="1198"/>
    </location>
</feature>
<evidence type="ECO:0000313" key="8">
    <source>
        <dbReference type="Proteomes" id="UP000677054"/>
    </source>
</evidence>
<dbReference type="GO" id="GO:0006368">
    <property type="term" value="P:transcription elongation by RNA polymerase II"/>
    <property type="evidence" value="ECO:0007669"/>
    <property type="project" value="TreeGrafter"/>
</dbReference>
<dbReference type="GO" id="GO:0006355">
    <property type="term" value="P:regulation of DNA-templated transcription"/>
    <property type="evidence" value="ECO:0007669"/>
    <property type="project" value="InterPro"/>
</dbReference>
<keyword evidence="8" id="KW-1185">Reference proteome</keyword>
<dbReference type="EMBL" id="CAJPEV010000365">
    <property type="protein sequence ID" value="CAG0884495.1"/>
    <property type="molecule type" value="Genomic_DNA"/>
</dbReference>
<dbReference type="Pfam" id="PF14559">
    <property type="entry name" value="TPR_19"/>
    <property type="match status" value="2"/>
</dbReference>
<dbReference type="PANTHER" id="PTHR14027">
    <property type="entry name" value="RNA POLYMERASE-ASSOCIATED PROTEIN CTR9"/>
    <property type="match status" value="1"/>
</dbReference>
<accession>A0A7R8ZZV0</accession>
<feature type="coiled-coil region" evidence="4">
    <location>
        <begin position="882"/>
        <end position="935"/>
    </location>
</feature>
<feature type="repeat" description="TPR" evidence="3">
    <location>
        <begin position="367"/>
        <end position="400"/>
    </location>
</feature>
<dbReference type="SMART" id="SM00028">
    <property type="entry name" value="TPR"/>
    <property type="match status" value="10"/>
</dbReference>
<feature type="signal peptide" evidence="6">
    <location>
        <begin position="1"/>
        <end position="20"/>
    </location>
</feature>
<dbReference type="SUPFAM" id="SSF81901">
    <property type="entry name" value="HCP-like"/>
    <property type="match status" value="1"/>
</dbReference>
<evidence type="ECO:0000313" key="7">
    <source>
        <dbReference type="EMBL" id="CAD7243086.1"/>
    </source>
</evidence>
<sequence>MSSAHFIRTLVCCTFQKVLAVQVRRGDFQVSGLERIGPVIELDLDQLPDGDEVISILRQEQAQLYLWNQLALEYYKQKKINEFVRILEVARTDANIDYPQFENDQMQNLDMLAAYYVQLANKEKNKDKKRELFTKATYLYTTADKIIMYDQNHLLGRAYFCLLEGEKMDQADAQFNFVINQNPSSIPSLLGKACIAYNKKDYKGALAFYKKALRTNPNCPAEVRLGLGHAFLKLGNQEKAKLAFERALQIDSQCVGALVGLAILELNTKQTESIRSGVHRLSKAYTIDSTNPMVLNHLANHFFFKKEYEKVQHLAMHAFSNTENEAMRAESFYQLARAFHVQGDFDQAFQYYYQATTTTTQTSPNFVLPHFGLGQMYIYRGDTENAAQCFEKVLKAQPGNYETMKILGSLYAQSSSQSKKEIAKQHLKKVTEQCPDDVEAWIELAQILEGTDLQGALNGYMTAIRLLKDTVQVDIPPEILNNVGALQFRLGNLEEAKVNFETALERCRAESEHDQQYYSAISVTTTYNLARLFEALFQNDRAEKFYKEILREHPNYVDCMLNLQQLYQGYVLVCIELLVYPGYLRLGCMARDRGQIYDASEWFKEALQINNEHPDAWSLLGNLHLAKMEWQPGQKKFEKILKNRETENDPYSLIALGNVWLQTLHQPTRDKEKEKKHQQRALNFFRTVLRHDPCNIWAANGIGNGCVLAHKNYINEARDIFAQVREATADFCDVWLNIAHIYIEQKQYVSAIQMYENCLKKFFKHHNVEVLQYLARAFFRMGKYKEAKMTLLRARHVAPQDTVILFNIALVLKRLAMQILKDEKSNLKTVLQAVHELKISHGYFQYLSKSGDKMKFNLDWAAAESRHCLDLISQAQYHVARARRADEEERALRRKQEEEREAFRQKQLEEQRRLEEQKRAEKEAQLRKREEYKEKMKNAVMFKVLPEKEKSAKRRKRREDGEILSEGSSDEGPQRSDAENREPRPKKRRKEGRREGKGKGRRRSRKEHAAGSSGSDGAGGGDQPKRKRNRKPQQTKAQMIVEKGELPQGSEGSVLVLIQALKAGVIQGQVLGVCHGPGVLPLRNLAPYLVPNQLPLPDQDQDPGQVHLSGHVLHHMHHHALGLRNLVLDPVQPLGLGQCPYLLLNPESLYLVLTVKTTLRSHLEMPVLSGAGVAAFQSSLEKIRSYRHPPVVMYLDKA</sequence>
<dbReference type="InterPro" id="IPR019734">
    <property type="entry name" value="TPR_rpt"/>
</dbReference>
<feature type="repeat" description="TPR" evidence="3">
    <location>
        <begin position="768"/>
        <end position="801"/>
    </location>
</feature>
<dbReference type="InterPro" id="IPR031101">
    <property type="entry name" value="Ctr9"/>
</dbReference>
<dbReference type="Gene3D" id="1.25.40.10">
    <property type="entry name" value="Tetratricopeptide repeat domain"/>
    <property type="match status" value="4"/>
</dbReference>
<dbReference type="PROSITE" id="PS50005">
    <property type="entry name" value="TPR"/>
    <property type="match status" value="4"/>
</dbReference>
<keyword evidence="1" id="KW-0677">Repeat</keyword>
<gene>
    <name evidence="7" type="ORF">DSTB1V02_LOCUS3021</name>
</gene>
<dbReference type="Proteomes" id="UP000677054">
    <property type="component" value="Unassembled WGS sequence"/>
</dbReference>
<dbReference type="FunFam" id="1.25.40.10:FF:000077">
    <property type="entry name" value="CTR9 homolog, Paf1/RNA polymerase II complex component"/>
    <property type="match status" value="1"/>
</dbReference>
<dbReference type="FunFam" id="1.25.40.10:FF:000322">
    <property type="entry name" value="RNA polymerase-associated protein CTR9 homolog"/>
    <property type="match status" value="1"/>
</dbReference>
<evidence type="ECO:0000256" key="3">
    <source>
        <dbReference type="PROSITE-ProRule" id="PRU00339"/>
    </source>
</evidence>
<feature type="region of interest" description="Disordered" evidence="5">
    <location>
        <begin position="943"/>
        <end position="1036"/>
    </location>
</feature>
<feature type="repeat" description="TPR" evidence="3">
    <location>
        <begin position="221"/>
        <end position="254"/>
    </location>
</feature>
<evidence type="ECO:0000256" key="4">
    <source>
        <dbReference type="SAM" id="Coils"/>
    </source>
</evidence>
<evidence type="ECO:0000256" key="5">
    <source>
        <dbReference type="SAM" id="MobiDB-lite"/>
    </source>
</evidence>
<protein>
    <recommendedName>
        <fullName evidence="9">RNA polymerase-associated protein CTR9-like protein</fullName>
    </recommendedName>
</protein>
<dbReference type="AlphaFoldDB" id="A0A7R8ZZV0"/>
<proteinExistence type="predicted"/>
<dbReference type="PANTHER" id="PTHR14027:SF2">
    <property type="entry name" value="RNA POLYMERASE-ASSOCIATED PROTEIN CTR9 HOMOLOG"/>
    <property type="match status" value="1"/>
</dbReference>
<feature type="repeat" description="TPR" evidence="3">
    <location>
        <begin position="329"/>
        <end position="362"/>
    </location>
</feature>
<keyword evidence="2 3" id="KW-0802">TPR repeat</keyword>
<dbReference type="GO" id="GO:0000993">
    <property type="term" value="F:RNA polymerase II complex binding"/>
    <property type="evidence" value="ECO:0007669"/>
    <property type="project" value="TreeGrafter"/>
</dbReference>
<evidence type="ECO:0008006" key="9">
    <source>
        <dbReference type="Google" id="ProtNLM"/>
    </source>
</evidence>
<evidence type="ECO:0000256" key="1">
    <source>
        <dbReference type="ARBA" id="ARBA00022737"/>
    </source>
</evidence>
<dbReference type="Pfam" id="PF13174">
    <property type="entry name" value="TPR_6"/>
    <property type="match status" value="1"/>
</dbReference>
<dbReference type="Pfam" id="PF13181">
    <property type="entry name" value="TPR_8"/>
    <property type="match status" value="3"/>
</dbReference>
<dbReference type="SUPFAM" id="SSF48452">
    <property type="entry name" value="TPR-like"/>
    <property type="match status" value="3"/>
</dbReference>
<dbReference type="OrthoDB" id="343875at2759"/>
<dbReference type="FunFam" id="1.25.40.10:FF:000289">
    <property type="entry name" value="RNA polymerase-associated protein CTR9 homolog"/>
    <property type="match status" value="1"/>
</dbReference>